<reference evidence="3" key="1">
    <citation type="submission" date="2023-08" db="EMBL/GenBank/DDBJ databases">
        <title>Rhodospirillaceae gen. nov., a novel taxon isolated from the Yangtze River Yuezi River estuary sludge.</title>
        <authorList>
            <person name="Ruan L."/>
        </authorList>
    </citation>
    <scope>NUCLEOTIDE SEQUENCE [LARGE SCALE GENOMIC DNA]</scope>
    <source>
        <strain evidence="3">R-7</strain>
    </source>
</reference>
<dbReference type="SUPFAM" id="SSF52540">
    <property type="entry name" value="P-loop containing nucleoside triphosphate hydrolases"/>
    <property type="match status" value="1"/>
</dbReference>
<dbReference type="InterPro" id="IPR011703">
    <property type="entry name" value="ATPase_AAA-3"/>
</dbReference>
<name>A0ABU0YSI9_9PROT</name>
<proteinExistence type="predicted"/>
<dbReference type="Proteomes" id="UP001230156">
    <property type="component" value="Unassembled WGS sequence"/>
</dbReference>
<dbReference type="InterPro" id="IPR050764">
    <property type="entry name" value="CbbQ/NirQ/NorQ/GpvN"/>
</dbReference>
<dbReference type="InterPro" id="IPR041628">
    <property type="entry name" value="ChlI/MoxR_AAA_lid"/>
</dbReference>
<gene>
    <name evidence="2" type="ORF">Q8A70_23455</name>
</gene>
<dbReference type="Pfam" id="PF07726">
    <property type="entry name" value="AAA_3"/>
    <property type="match status" value="1"/>
</dbReference>
<dbReference type="CDD" id="cd00009">
    <property type="entry name" value="AAA"/>
    <property type="match status" value="1"/>
</dbReference>
<dbReference type="PANTHER" id="PTHR42759">
    <property type="entry name" value="MOXR FAMILY PROTEIN"/>
    <property type="match status" value="1"/>
</dbReference>
<protein>
    <submittedName>
        <fullName evidence="2">MoxR family ATPase</fullName>
    </submittedName>
</protein>
<feature type="domain" description="AAA+ ATPase" evidence="1">
    <location>
        <begin position="53"/>
        <end position="195"/>
    </location>
</feature>
<dbReference type="InterPro" id="IPR003593">
    <property type="entry name" value="AAA+_ATPase"/>
</dbReference>
<organism evidence="2 3">
    <name type="scientific">Dongia sedimenti</name>
    <dbReference type="NCBI Taxonomy" id="3064282"/>
    <lineage>
        <taxon>Bacteria</taxon>
        <taxon>Pseudomonadati</taxon>
        <taxon>Pseudomonadota</taxon>
        <taxon>Alphaproteobacteria</taxon>
        <taxon>Rhodospirillales</taxon>
        <taxon>Dongiaceae</taxon>
        <taxon>Dongia</taxon>
    </lineage>
</organism>
<dbReference type="PANTHER" id="PTHR42759:SF1">
    <property type="entry name" value="MAGNESIUM-CHELATASE SUBUNIT CHLD"/>
    <property type="match status" value="1"/>
</dbReference>
<dbReference type="InterPro" id="IPR027417">
    <property type="entry name" value="P-loop_NTPase"/>
</dbReference>
<dbReference type="Pfam" id="PF17863">
    <property type="entry name" value="AAA_lid_2"/>
    <property type="match status" value="1"/>
</dbReference>
<evidence type="ECO:0000313" key="3">
    <source>
        <dbReference type="Proteomes" id="UP001230156"/>
    </source>
</evidence>
<dbReference type="RefSeq" id="WP_379960243.1">
    <property type="nucleotide sequence ID" value="NZ_JAUYVI010000007.1"/>
</dbReference>
<dbReference type="Gene3D" id="1.10.8.80">
    <property type="entry name" value="Magnesium chelatase subunit I, C-Terminal domain"/>
    <property type="match status" value="1"/>
</dbReference>
<dbReference type="SMART" id="SM00382">
    <property type="entry name" value="AAA"/>
    <property type="match status" value="1"/>
</dbReference>
<dbReference type="Gene3D" id="3.40.50.300">
    <property type="entry name" value="P-loop containing nucleotide triphosphate hydrolases"/>
    <property type="match status" value="1"/>
</dbReference>
<keyword evidence="3" id="KW-1185">Reference proteome</keyword>
<dbReference type="PIRSF" id="PIRSF002849">
    <property type="entry name" value="AAA_ATPase_chaperone_MoxR_prd"/>
    <property type="match status" value="1"/>
</dbReference>
<sequence length="334" mass="36077">MEPSSPPEGDVAPAETSSLTALRAAADRLRAEVAKAVVGQDDALDLLLVALFSDGHILLEGAPGTAKTLLVRAFAAAMSLKFGRIQFTPDLMPGDVIGTNLFNFQSNTFQLVKGPIFTQVLLADEINRTPPKTQAALLQAMQERQVTIDNTTHDLGVGFMVIATQNPIEQQGTYPLPEAQLDRFLFKHLIGYPGRDEELAIVTRHGTHGVMPRLETLGIQPVFDLAALEQGRKAIEQVRVSAENVAYIVDLIRATREHPSLQYGASPRAASMLAMAARAYAALQGRDYAIPDDVKHLATPVLRHRVVLSPGAEIEGLTFDQIIGQIVAATPAPR</sequence>
<evidence type="ECO:0000313" key="2">
    <source>
        <dbReference type="EMBL" id="MDQ7250666.1"/>
    </source>
</evidence>
<accession>A0ABU0YSI9</accession>
<dbReference type="EMBL" id="JAUYVI010000007">
    <property type="protein sequence ID" value="MDQ7250666.1"/>
    <property type="molecule type" value="Genomic_DNA"/>
</dbReference>
<evidence type="ECO:0000259" key="1">
    <source>
        <dbReference type="SMART" id="SM00382"/>
    </source>
</evidence>
<comment type="caution">
    <text evidence="2">The sequence shown here is derived from an EMBL/GenBank/DDBJ whole genome shotgun (WGS) entry which is preliminary data.</text>
</comment>